<comment type="caution">
    <text evidence="1">The sequence shown here is derived from an EMBL/GenBank/DDBJ whole genome shotgun (WGS) entry which is preliminary data.</text>
</comment>
<accession>A0A0J1BJN8</accession>
<gene>
    <name evidence="1" type="ORF">RISK_001393</name>
</gene>
<proteinExistence type="predicted"/>
<name>A0A0J1BJN8_RHOIS</name>
<evidence type="ECO:0000313" key="1">
    <source>
        <dbReference type="EMBL" id="KLU06638.1"/>
    </source>
</evidence>
<reference evidence="1" key="1">
    <citation type="submission" date="2015-05" db="EMBL/GenBank/DDBJ databases">
        <title>Permanent draft genome of Rhodopirellula islandicus K833.</title>
        <authorList>
            <person name="Kizina J."/>
            <person name="Richter M."/>
            <person name="Glockner F.O."/>
            <person name="Harder J."/>
        </authorList>
    </citation>
    <scope>NUCLEOTIDE SEQUENCE [LARGE SCALE GENOMIC DNA]</scope>
    <source>
        <strain evidence="1">K833</strain>
    </source>
</reference>
<evidence type="ECO:0000313" key="2">
    <source>
        <dbReference type="Proteomes" id="UP000036367"/>
    </source>
</evidence>
<dbReference type="Proteomes" id="UP000036367">
    <property type="component" value="Unassembled WGS sequence"/>
</dbReference>
<dbReference type="STRING" id="595434.RISK_001393"/>
<keyword evidence="2" id="KW-1185">Reference proteome</keyword>
<sequence length="68" mass="7367">MLLVEENRRTLGSCTTWACPTSVPAINSNQAAKIMEMSRCQQGPSPLPQCLDALQLRNIVLAILNSPA</sequence>
<dbReference type="AlphaFoldDB" id="A0A0J1BJN8"/>
<dbReference type="EMBL" id="LECT01000014">
    <property type="protein sequence ID" value="KLU06638.1"/>
    <property type="molecule type" value="Genomic_DNA"/>
</dbReference>
<protein>
    <submittedName>
        <fullName evidence="1">Uncharacterized protein</fullName>
    </submittedName>
</protein>
<organism evidence="1 2">
    <name type="scientific">Rhodopirellula islandica</name>
    <dbReference type="NCBI Taxonomy" id="595434"/>
    <lineage>
        <taxon>Bacteria</taxon>
        <taxon>Pseudomonadati</taxon>
        <taxon>Planctomycetota</taxon>
        <taxon>Planctomycetia</taxon>
        <taxon>Pirellulales</taxon>
        <taxon>Pirellulaceae</taxon>
        <taxon>Rhodopirellula</taxon>
    </lineage>
</organism>